<dbReference type="OrthoDB" id="649277at2759"/>
<feature type="compositionally biased region" description="Basic and acidic residues" evidence="1">
    <location>
        <begin position="411"/>
        <end position="432"/>
    </location>
</feature>
<protein>
    <submittedName>
        <fullName evidence="2">Uncharacterized protein</fullName>
    </submittedName>
</protein>
<dbReference type="AlphaFoldDB" id="A0A7J7N4A9"/>
<name>A0A7J7N4A9_9MAGN</name>
<gene>
    <name evidence="2" type="ORF">GIB67_002618</name>
</gene>
<dbReference type="PANTHER" id="PTHR36062:SF1">
    <property type="entry name" value="OS01G0687300 PROTEIN"/>
    <property type="match status" value="1"/>
</dbReference>
<keyword evidence="3" id="KW-1185">Reference proteome</keyword>
<evidence type="ECO:0000313" key="3">
    <source>
        <dbReference type="Proteomes" id="UP000541444"/>
    </source>
</evidence>
<proteinExistence type="predicted"/>
<sequence>MWGGDIQSDYGAEASGSVKRDESEWMAHWTRTSSRKLTGLDVNVGSDNLILEYNNAWRSQQGSMVVASDVPFQSKKSKVECEVRGETADTPPKFNSRSLRNEIWGHHNRPVGTSNTKFSSRLFKLDPTEIDFPSKDNQFQPKSVSETPMHFIKPYNKKTVQLLNPSQDDLARLTSDIVPYGLKSERVPIRSPTYRKNATEQSSLRVVSEEHLVNTDYARVKHECRDYHSYSTFLVCGNKTDSQIISKSLGSSSFGVKNGDLQLNDTTRRNVYFPDQGKSKREFCGAAFSTKNDNFCASKEGKSKSEFSGTTFSTKRSTSPHVTKLEEQNHGFHFLHRMPSCSGHVEMSRMPASLSSLDGFPSDRAHCFLTTEKTDVNTPKGDQLVKESRLSTNSKRITSHEILSRPSNSACHDKRRVEAQPQESSKDAELNKKVGTCKTASLDARNESSAEADIMDMDDFQAKNSLPGFVSSPSKKVLRIHLNSSKSQAAVASARVKVGFRKREIETPDINLEPPSVLEVDCSGDRNLNSLRTETLDNREYLDPKAPRDVLLDHPSNRLAKRMRLSASNSKAELEFCSIGSVKEREELPLSHPWIRRWYRNRTVTPWAKSAVPLRYIEPENSNAALEEFQRNKSPSTAAMALMGKATNCFQPCELRKKGSVIVWNTDGF</sequence>
<evidence type="ECO:0000313" key="2">
    <source>
        <dbReference type="EMBL" id="KAF6162029.1"/>
    </source>
</evidence>
<dbReference type="EMBL" id="JACGCM010001059">
    <property type="protein sequence ID" value="KAF6162029.1"/>
    <property type="molecule type" value="Genomic_DNA"/>
</dbReference>
<comment type="caution">
    <text evidence="2">The sequence shown here is derived from an EMBL/GenBank/DDBJ whole genome shotgun (WGS) entry which is preliminary data.</text>
</comment>
<accession>A0A7J7N4A9</accession>
<reference evidence="2 3" key="1">
    <citation type="journal article" date="2020" name="IScience">
        <title>Genome Sequencing of the Endangered Kingdonia uniflora (Circaeasteraceae, Ranunculales) Reveals Potential Mechanisms of Evolutionary Specialization.</title>
        <authorList>
            <person name="Sun Y."/>
            <person name="Deng T."/>
            <person name="Zhang A."/>
            <person name="Moore M.J."/>
            <person name="Landis J.B."/>
            <person name="Lin N."/>
            <person name="Zhang H."/>
            <person name="Zhang X."/>
            <person name="Huang J."/>
            <person name="Zhang X."/>
            <person name="Sun H."/>
            <person name="Wang H."/>
        </authorList>
    </citation>
    <scope>NUCLEOTIDE SEQUENCE [LARGE SCALE GENOMIC DNA]</scope>
    <source>
        <strain evidence="2">TB1705</strain>
        <tissue evidence="2">Leaf</tissue>
    </source>
</reference>
<dbReference type="InterPro" id="IPR037476">
    <property type="entry name" value="PCH1"/>
</dbReference>
<evidence type="ECO:0000256" key="1">
    <source>
        <dbReference type="SAM" id="MobiDB-lite"/>
    </source>
</evidence>
<feature type="region of interest" description="Disordered" evidence="1">
    <location>
        <begin position="376"/>
        <end position="432"/>
    </location>
</feature>
<dbReference type="Proteomes" id="UP000541444">
    <property type="component" value="Unassembled WGS sequence"/>
</dbReference>
<dbReference type="GO" id="GO:0010099">
    <property type="term" value="P:regulation of photomorphogenesis"/>
    <property type="evidence" value="ECO:0007669"/>
    <property type="project" value="InterPro"/>
</dbReference>
<organism evidence="2 3">
    <name type="scientific">Kingdonia uniflora</name>
    <dbReference type="NCBI Taxonomy" id="39325"/>
    <lineage>
        <taxon>Eukaryota</taxon>
        <taxon>Viridiplantae</taxon>
        <taxon>Streptophyta</taxon>
        <taxon>Embryophyta</taxon>
        <taxon>Tracheophyta</taxon>
        <taxon>Spermatophyta</taxon>
        <taxon>Magnoliopsida</taxon>
        <taxon>Ranunculales</taxon>
        <taxon>Circaeasteraceae</taxon>
        <taxon>Kingdonia</taxon>
    </lineage>
</organism>
<dbReference type="PANTHER" id="PTHR36062">
    <property type="entry name" value="OS01G0687300 PROTEIN"/>
    <property type="match status" value="1"/>
</dbReference>